<dbReference type="KEGG" id="vg:5076387"/>
<evidence type="ECO:0000313" key="1">
    <source>
        <dbReference type="EMBL" id="BAF45743.1"/>
    </source>
</evidence>
<proteinExistence type="predicted"/>
<organism evidence="1 2">
    <name type="scientific">Ichnoviriform fugitivi</name>
    <dbReference type="NCBI Taxonomy" id="265522"/>
    <lineage>
        <taxon>Viruses</taxon>
        <taxon>Viruses incertae sedis</taxon>
        <taxon>Polydnaviriformidae</taxon>
        <taxon>Ichnoviriform</taxon>
    </lineage>
</organism>
<name>A2Q0M8_9VIRU</name>
<accession>A2Q0M8</accession>
<dbReference type="OrthoDB" id="20at10482"/>
<protein>
    <submittedName>
        <fullName evidence="1">Repeat element protein-d11.1</fullName>
    </submittedName>
</protein>
<dbReference type="Pfam" id="PF12132">
    <property type="entry name" value="DUF3587"/>
    <property type="match status" value="1"/>
</dbReference>
<dbReference type="RefSeq" id="YP_001031338.1">
    <property type="nucleotide sequence ID" value="NC_008995.1"/>
</dbReference>
<dbReference type="EMBL" id="AB291205">
    <property type="protein sequence ID" value="BAF45743.1"/>
    <property type="molecule type" value="Genomic_DNA"/>
</dbReference>
<dbReference type="GeneID" id="5076387"/>
<dbReference type="Proteomes" id="UP000204242">
    <property type="component" value="Genome"/>
</dbReference>
<dbReference type="InterPro" id="IPR021982">
    <property type="entry name" value="REEP_Ichnovirus"/>
</dbReference>
<evidence type="ECO:0000313" key="2">
    <source>
        <dbReference type="Proteomes" id="UP000204242"/>
    </source>
</evidence>
<reference evidence="1 2" key="1">
    <citation type="journal article" date="2007" name="Virology">
        <title>Shared and species-specific features among ichnovirus genomes.</title>
        <authorList>
            <person name="Tanaka K."/>
            <person name="Lapointe R."/>
            <person name="Barney W.E."/>
            <person name="Makkay A.M."/>
            <person name="Stoltz D."/>
            <person name="Cusson M."/>
            <person name="Webb B.A."/>
        </authorList>
    </citation>
    <scope>NUCLEOTIDE SEQUENCE [LARGE SCALE GENOMIC DNA]</scope>
</reference>
<sequence length="199" mass="22994">MNLKRFTSNNDKHNSIAKKLSAASSIRSITATFFNGKQLEIQYTFDPSKTKGDRLLIAMNCLSPVFSGFVSQGISEFASISEIIRLTNMHVHLNVCSDCEYASCPCHLRSSFQERYEKFEKPQVEECEYQHFHHYCSEHVASWFENYLSILILFKASRRLFNKEIVEMFLDLDLEDVVYLSLGEQVIGKFLLAHALKME</sequence>